<protein>
    <submittedName>
        <fullName evidence="1">BV-EC31</fullName>
    </submittedName>
</protein>
<evidence type="ECO:0000313" key="1">
    <source>
        <dbReference type="EMBL" id="AXU41565.1"/>
    </source>
</evidence>
<keyword evidence="2" id="KW-1185">Reference proteome</keyword>
<organism evidence="1 2">
    <name type="scientific">Mythimna unipuncta nucleopolyhedrovirus</name>
    <dbReference type="NCBI Taxonomy" id="447897"/>
    <lineage>
        <taxon>Viruses</taxon>
        <taxon>Viruses incertae sedis</taxon>
        <taxon>Naldaviricetes</taxon>
        <taxon>Lefavirales</taxon>
        <taxon>Baculoviridae</taxon>
        <taxon>Alphabaculovirus</taxon>
    </lineage>
</organism>
<proteinExistence type="predicted"/>
<dbReference type="KEGG" id="vg:80534072"/>
<dbReference type="EMBL" id="MH124167">
    <property type="protein sequence ID" value="AXU41565.1"/>
    <property type="molecule type" value="Genomic_DNA"/>
</dbReference>
<evidence type="ECO:0000313" key="2">
    <source>
        <dbReference type="Proteomes" id="UP000501969"/>
    </source>
</evidence>
<sequence>MFQLRNHHVRVKLDNVAFEADHVAVEPYRKKITYTYRIPYTGAKDCKRTVSVSVDSDNKYIQGTFKWKSQHLTVVNVKNKRDPLIFDGFMDERDDAKTKPFVVYHMYGLCEDHQLSSRQMAQAMGSTPKLILFLNEAIMNAKEKWYSRFLPNESDSAVYDAETLRAAEQELYQEVFDFVSKKRRHSDDAEQLEQSVILPDVGTNSTLWAPIDCLTGPRLAIIELRFIFQYIATAIDEQQSR</sequence>
<reference evidence="1 2" key="1">
    <citation type="submission" date="2018-03" db="EMBL/GenBank/DDBJ databases">
        <title>Complete genome sequence of a second alphabaculovirus from the true armyworm, Mythimna unipuncta.</title>
        <authorList>
            <person name="Harrison R.L."/>
            <person name="Mowery J.D."/>
            <person name="Bauchan G.R."/>
            <person name="Theilmann D.A."/>
            <person name="Erlandson M.A."/>
        </authorList>
    </citation>
    <scope>NUCLEOTIDE SEQUENCE [LARGE SCALE GENOMIC DNA]</scope>
    <source>
        <strain evidence="1 2">KY310</strain>
    </source>
</reference>
<dbReference type="Proteomes" id="UP000501969">
    <property type="component" value="Segment"/>
</dbReference>
<name>A0A346TPQ5_9ABAC</name>
<dbReference type="RefSeq" id="YP_010796577.1">
    <property type="nucleotide sequence ID" value="NC_076031.1"/>
</dbReference>
<dbReference type="Pfam" id="PF06856">
    <property type="entry name" value="AcMNPV_Orf17"/>
    <property type="match status" value="1"/>
</dbReference>
<dbReference type="InterPro" id="IPR009661">
    <property type="entry name" value="AcMNPV_Da18"/>
</dbReference>
<dbReference type="GeneID" id="80534072"/>
<accession>A0A346TPQ5</accession>